<evidence type="ECO:0000259" key="1">
    <source>
        <dbReference type="Pfam" id="PF03108"/>
    </source>
</evidence>
<evidence type="ECO:0000313" key="2">
    <source>
        <dbReference type="EMBL" id="KAK2647754.1"/>
    </source>
</evidence>
<keyword evidence="3" id="KW-1185">Reference proteome</keyword>
<dbReference type="InterPro" id="IPR004332">
    <property type="entry name" value="Transposase_MuDR"/>
</dbReference>
<sequence>MDKVLFVVLYDREWSESGGKFKYQFGKSRLTSISRETSYESLEDIISGLVNVNPNEFSIKMKYLFNSPEVLAPFEVVNDDDVQMFLCENSVVKTRTSLCVTTERKTGIMPNTQCHDNERVDEDIANVLEADNPNGVCVDNIYERVFSPNEFENADVFSIGADNEDEIEGSQPSKMKSEGVGTKSSKIHGSYTSLESVVNNVKEVRVGDFFPSKEELHMKISLLSIANHFQFKVNKSTQALLVLTCRVKDCKWCVRATKLNGCDSFRVRKYQPEHTCSLDALHFDHQQASSKLIGHCIKSKFEGSSQSYIPNEIIEDLKKHCGMTSCYNKA</sequence>
<evidence type="ECO:0000313" key="3">
    <source>
        <dbReference type="Proteomes" id="UP001280121"/>
    </source>
</evidence>
<proteinExistence type="predicted"/>
<dbReference type="Proteomes" id="UP001280121">
    <property type="component" value="Unassembled WGS sequence"/>
</dbReference>
<reference evidence="2" key="1">
    <citation type="journal article" date="2023" name="Plant J.">
        <title>Genome sequences and population genomics provide insights into the demographic history, inbreeding, and mutation load of two 'living fossil' tree species of Dipteronia.</title>
        <authorList>
            <person name="Feng Y."/>
            <person name="Comes H.P."/>
            <person name="Chen J."/>
            <person name="Zhu S."/>
            <person name="Lu R."/>
            <person name="Zhang X."/>
            <person name="Li P."/>
            <person name="Qiu J."/>
            <person name="Olsen K.M."/>
            <person name="Qiu Y."/>
        </authorList>
    </citation>
    <scope>NUCLEOTIDE SEQUENCE</scope>
    <source>
        <strain evidence="2">KIB01</strain>
    </source>
</reference>
<dbReference type="AlphaFoldDB" id="A0AAD9U528"/>
<gene>
    <name evidence="2" type="ORF">Ddye_015243</name>
</gene>
<dbReference type="EMBL" id="JANJYI010000005">
    <property type="protein sequence ID" value="KAK2647754.1"/>
    <property type="molecule type" value="Genomic_DNA"/>
</dbReference>
<feature type="domain" description="Transposase MuDR plant" evidence="1">
    <location>
        <begin position="204"/>
        <end position="266"/>
    </location>
</feature>
<name>A0AAD9U528_9ROSI</name>
<comment type="caution">
    <text evidence="2">The sequence shown here is derived from an EMBL/GenBank/DDBJ whole genome shotgun (WGS) entry which is preliminary data.</text>
</comment>
<accession>A0AAD9U528</accession>
<organism evidence="2 3">
    <name type="scientific">Dipteronia dyeriana</name>
    <dbReference type="NCBI Taxonomy" id="168575"/>
    <lineage>
        <taxon>Eukaryota</taxon>
        <taxon>Viridiplantae</taxon>
        <taxon>Streptophyta</taxon>
        <taxon>Embryophyta</taxon>
        <taxon>Tracheophyta</taxon>
        <taxon>Spermatophyta</taxon>
        <taxon>Magnoliopsida</taxon>
        <taxon>eudicotyledons</taxon>
        <taxon>Gunneridae</taxon>
        <taxon>Pentapetalae</taxon>
        <taxon>rosids</taxon>
        <taxon>malvids</taxon>
        <taxon>Sapindales</taxon>
        <taxon>Sapindaceae</taxon>
        <taxon>Hippocastanoideae</taxon>
        <taxon>Acereae</taxon>
        <taxon>Dipteronia</taxon>
    </lineage>
</organism>
<dbReference type="Pfam" id="PF03108">
    <property type="entry name" value="DBD_Tnp_Mut"/>
    <property type="match status" value="1"/>
</dbReference>
<protein>
    <recommendedName>
        <fullName evidence="1">Transposase MuDR plant domain-containing protein</fullName>
    </recommendedName>
</protein>